<keyword evidence="8" id="KW-1185">Reference proteome</keyword>
<evidence type="ECO:0000259" key="6">
    <source>
        <dbReference type="PROSITE" id="PS51192"/>
    </source>
</evidence>
<dbReference type="InterPro" id="IPR011545">
    <property type="entry name" value="DEAD/DEAH_box_helicase_dom"/>
</dbReference>
<dbReference type="GO" id="GO:0043138">
    <property type="term" value="F:3'-5' DNA helicase activity"/>
    <property type="evidence" value="ECO:0007669"/>
    <property type="project" value="UniProtKB-EC"/>
</dbReference>
<evidence type="ECO:0000256" key="5">
    <source>
        <dbReference type="ARBA" id="ARBA00034808"/>
    </source>
</evidence>
<proteinExistence type="inferred from homology"/>
<reference evidence="7" key="1">
    <citation type="journal article" date="2020" name="New Phytol.">
        <title>Comparative genomics reveals dynamic genome evolution in host specialist ectomycorrhizal fungi.</title>
        <authorList>
            <person name="Lofgren L.A."/>
            <person name="Nguyen N.H."/>
            <person name="Vilgalys R."/>
            <person name="Ruytinx J."/>
            <person name="Liao H.L."/>
            <person name="Branco S."/>
            <person name="Kuo A."/>
            <person name="LaButti K."/>
            <person name="Lipzen A."/>
            <person name="Andreopoulos W."/>
            <person name="Pangilinan J."/>
            <person name="Riley R."/>
            <person name="Hundley H."/>
            <person name="Na H."/>
            <person name="Barry K."/>
            <person name="Grigoriev I.V."/>
            <person name="Stajich J.E."/>
            <person name="Kennedy P.G."/>
        </authorList>
    </citation>
    <scope>NUCLEOTIDE SEQUENCE</scope>
    <source>
        <strain evidence="7">DOB743</strain>
    </source>
</reference>
<dbReference type="EMBL" id="JABBWD010000156">
    <property type="protein sequence ID" value="KAG1763647.1"/>
    <property type="molecule type" value="Genomic_DNA"/>
</dbReference>
<evidence type="ECO:0000256" key="1">
    <source>
        <dbReference type="ARBA" id="ARBA00005446"/>
    </source>
</evidence>
<comment type="catalytic activity">
    <reaction evidence="4">
        <text>Couples ATP hydrolysis with the unwinding of duplex DNA by translocating in the 3'-5' direction.</text>
        <dbReference type="EC" id="5.6.2.4"/>
    </reaction>
</comment>
<gene>
    <name evidence="7" type="ORF">EV702DRAFT_1219569</name>
</gene>
<dbReference type="GO" id="GO:0005737">
    <property type="term" value="C:cytoplasm"/>
    <property type="evidence" value="ECO:0007669"/>
    <property type="project" value="TreeGrafter"/>
</dbReference>
<evidence type="ECO:0000313" key="7">
    <source>
        <dbReference type="EMBL" id="KAG1763647.1"/>
    </source>
</evidence>
<dbReference type="GO" id="GO:0009378">
    <property type="term" value="F:four-way junction helicase activity"/>
    <property type="evidence" value="ECO:0007669"/>
    <property type="project" value="TreeGrafter"/>
</dbReference>
<comment type="similarity">
    <text evidence="1">Belongs to the helicase family. RecQ subfamily.</text>
</comment>
<dbReference type="Proteomes" id="UP000714275">
    <property type="component" value="Unassembled WGS sequence"/>
</dbReference>
<evidence type="ECO:0000313" key="8">
    <source>
        <dbReference type="Proteomes" id="UP000714275"/>
    </source>
</evidence>
<dbReference type="InterPro" id="IPR014001">
    <property type="entry name" value="Helicase_ATP-bd"/>
</dbReference>
<dbReference type="Gene3D" id="3.40.50.300">
    <property type="entry name" value="P-loop containing nucleotide triphosphate hydrolases"/>
    <property type="match status" value="1"/>
</dbReference>
<dbReference type="GO" id="GO:0000724">
    <property type="term" value="P:double-strand break repair via homologous recombination"/>
    <property type="evidence" value="ECO:0007669"/>
    <property type="project" value="TreeGrafter"/>
</dbReference>
<dbReference type="PANTHER" id="PTHR13710">
    <property type="entry name" value="DNA HELICASE RECQ FAMILY MEMBER"/>
    <property type="match status" value="1"/>
</dbReference>
<evidence type="ECO:0000256" key="3">
    <source>
        <dbReference type="ARBA" id="ARBA00023235"/>
    </source>
</evidence>
<protein>
    <recommendedName>
        <fullName evidence="5">DNA 3'-5' helicase</fullName>
        <ecNumber evidence="5">5.6.2.4</ecNumber>
    </recommendedName>
</protein>
<dbReference type="SUPFAM" id="SSF52540">
    <property type="entry name" value="P-loop containing nucleoside triphosphate hydrolases"/>
    <property type="match status" value="1"/>
</dbReference>
<keyword evidence="3" id="KW-0413">Isomerase</keyword>
<dbReference type="PROSITE" id="PS51192">
    <property type="entry name" value="HELICASE_ATP_BIND_1"/>
    <property type="match status" value="1"/>
</dbReference>
<accession>A0A9P6ZFE9</accession>
<name>A0A9P6ZFE9_9AGAM</name>
<keyword evidence="2" id="KW-0238">DNA-binding</keyword>
<dbReference type="GO" id="GO:0005524">
    <property type="term" value="F:ATP binding"/>
    <property type="evidence" value="ECO:0007669"/>
    <property type="project" value="InterPro"/>
</dbReference>
<organism evidence="7 8">
    <name type="scientific">Suillus placidus</name>
    <dbReference type="NCBI Taxonomy" id="48579"/>
    <lineage>
        <taxon>Eukaryota</taxon>
        <taxon>Fungi</taxon>
        <taxon>Dikarya</taxon>
        <taxon>Basidiomycota</taxon>
        <taxon>Agaricomycotina</taxon>
        <taxon>Agaricomycetes</taxon>
        <taxon>Agaricomycetidae</taxon>
        <taxon>Boletales</taxon>
        <taxon>Suillineae</taxon>
        <taxon>Suillaceae</taxon>
        <taxon>Suillus</taxon>
    </lineage>
</organism>
<dbReference type="AlphaFoldDB" id="A0A9P6ZFE9"/>
<dbReference type="EC" id="5.6.2.4" evidence="5"/>
<dbReference type="InterPro" id="IPR027417">
    <property type="entry name" value="P-loop_NTPase"/>
</dbReference>
<dbReference type="PANTHER" id="PTHR13710:SF105">
    <property type="entry name" value="ATP-DEPENDENT DNA HELICASE Q1"/>
    <property type="match status" value="1"/>
</dbReference>
<evidence type="ECO:0000256" key="2">
    <source>
        <dbReference type="ARBA" id="ARBA00023125"/>
    </source>
</evidence>
<sequence>MLPSNSEAPSFCDLRALALKRFGKRPCLWQLKVAKAFLQKDRDIVCIAGTSLGKTMSFWLPLLWKKGLQIIVTPLNQLGKQNVDSLAKAGMQSISISGETASWSNFRDIEDLKYLVIIVSPEQLMKPGGEFEKLLRKPEFAKQIIGFVFDEAHCVTSWVNGDIAGFSHPKVDAHFLRAHLPGLSEKLLCAAGQMKYMRCRGEVMFLSTRDPQTLSELAHKPELVPTLLDILRS</sequence>
<feature type="domain" description="Helicase ATP-binding" evidence="6">
    <location>
        <begin position="35"/>
        <end position="167"/>
    </location>
</feature>
<dbReference type="Pfam" id="PF00270">
    <property type="entry name" value="DEAD"/>
    <property type="match status" value="1"/>
</dbReference>
<comment type="caution">
    <text evidence="7">The sequence shown here is derived from an EMBL/GenBank/DDBJ whole genome shotgun (WGS) entry which is preliminary data.</text>
</comment>
<dbReference type="OrthoDB" id="10261556at2759"/>
<dbReference type="GO" id="GO:0005694">
    <property type="term" value="C:chromosome"/>
    <property type="evidence" value="ECO:0007669"/>
    <property type="project" value="TreeGrafter"/>
</dbReference>
<dbReference type="GO" id="GO:0003677">
    <property type="term" value="F:DNA binding"/>
    <property type="evidence" value="ECO:0007669"/>
    <property type="project" value="UniProtKB-KW"/>
</dbReference>
<evidence type="ECO:0000256" key="4">
    <source>
        <dbReference type="ARBA" id="ARBA00034617"/>
    </source>
</evidence>